<proteinExistence type="predicted"/>
<dbReference type="EMBL" id="AWWV01015237">
    <property type="protein sequence ID" value="OMO53266.1"/>
    <property type="molecule type" value="Genomic_DNA"/>
</dbReference>
<dbReference type="Gramene" id="OMO53266">
    <property type="protein sequence ID" value="OMO53266"/>
    <property type="gene ID" value="CCACVL1_28766"/>
</dbReference>
<reference evidence="1 2" key="1">
    <citation type="submission" date="2013-09" db="EMBL/GenBank/DDBJ databases">
        <title>Corchorus capsularis genome sequencing.</title>
        <authorList>
            <person name="Alam M."/>
            <person name="Haque M.S."/>
            <person name="Islam M.S."/>
            <person name="Emdad E.M."/>
            <person name="Islam M.M."/>
            <person name="Ahmed B."/>
            <person name="Halim A."/>
            <person name="Hossen Q.M.M."/>
            <person name="Hossain M.Z."/>
            <person name="Ahmed R."/>
            <person name="Khan M.M."/>
            <person name="Islam R."/>
            <person name="Rashid M.M."/>
            <person name="Khan S.A."/>
            <person name="Rahman M.S."/>
            <person name="Alam M."/>
        </authorList>
    </citation>
    <scope>NUCLEOTIDE SEQUENCE [LARGE SCALE GENOMIC DNA]</scope>
    <source>
        <strain evidence="2">cv. CVL-1</strain>
        <tissue evidence="1">Whole seedling</tissue>
    </source>
</reference>
<organism evidence="1 2">
    <name type="scientific">Corchorus capsularis</name>
    <name type="common">Jute</name>
    <dbReference type="NCBI Taxonomy" id="210143"/>
    <lineage>
        <taxon>Eukaryota</taxon>
        <taxon>Viridiplantae</taxon>
        <taxon>Streptophyta</taxon>
        <taxon>Embryophyta</taxon>
        <taxon>Tracheophyta</taxon>
        <taxon>Spermatophyta</taxon>
        <taxon>Magnoliopsida</taxon>
        <taxon>eudicotyledons</taxon>
        <taxon>Gunneridae</taxon>
        <taxon>Pentapetalae</taxon>
        <taxon>rosids</taxon>
        <taxon>malvids</taxon>
        <taxon>Malvales</taxon>
        <taxon>Malvaceae</taxon>
        <taxon>Grewioideae</taxon>
        <taxon>Apeibeae</taxon>
        <taxon>Corchorus</taxon>
    </lineage>
</organism>
<keyword evidence="2" id="KW-1185">Reference proteome</keyword>
<sequence>MAVRGWIQRGGKALRGDRRAAIVGGDWWATIIKEVERERRDGI</sequence>
<dbReference type="AlphaFoldDB" id="A0A1R3G5D5"/>
<protein>
    <submittedName>
        <fullName evidence="1">Uncharacterized protein</fullName>
    </submittedName>
</protein>
<evidence type="ECO:0000313" key="1">
    <source>
        <dbReference type="EMBL" id="OMO53266.1"/>
    </source>
</evidence>
<name>A0A1R3G5D5_COCAP</name>
<comment type="caution">
    <text evidence="1">The sequence shown here is derived from an EMBL/GenBank/DDBJ whole genome shotgun (WGS) entry which is preliminary data.</text>
</comment>
<evidence type="ECO:0000313" key="2">
    <source>
        <dbReference type="Proteomes" id="UP000188268"/>
    </source>
</evidence>
<gene>
    <name evidence="1" type="ORF">CCACVL1_28766</name>
</gene>
<accession>A0A1R3G5D5</accession>
<dbReference type="Proteomes" id="UP000188268">
    <property type="component" value="Unassembled WGS sequence"/>
</dbReference>